<dbReference type="RefSeq" id="WP_132514586.1">
    <property type="nucleotide sequence ID" value="NZ_SLYQ01000014.1"/>
</dbReference>
<comment type="caution">
    <text evidence="1">The sequence shown here is derived from an EMBL/GenBank/DDBJ whole genome shotgun (WGS) entry which is preliminary data.</text>
</comment>
<dbReference type="Proteomes" id="UP000295263">
    <property type="component" value="Unassembled WGS sequence"/>
</dbReference>
<reference evidence="1 2" key="1">
    <citation type="submission" date="2019-03" db="EMBL/GenBank/DDBJ databases">
        <title>Genomic analyses of the natural microbiome of Caenorhabditis elegans.</title>
        <authorList>
            <person name="Samuel B."/>
        </authorList>
    </citation>
    <scope>NUCLEOTIDE SEQUENCE [LARGE SCALE GENOMIC DNA]</scope>
    <source>
        <strain evidence="1 2">JUb54</strain>
    </source>
</reference>
<gene>
    <name evidence="1" type="ORF">EC841_1143</name>
</gene>
<evidence type="ECO:0000313" key="1">
    <source>
        <dbReference type="EMBL" id="TCQ69894.1"/>
    </source>
</evidence>
<organism evidence="1 2">
    <name type="scientific">Raoultella ornithinolytica</name>
    <name type="common">Klebsiella ornithinolytica</name>
    <dbReference type="NCBI Taxonomy" id="54291"/>
    <lineage>
        <taxon>Bacteria</taxon>
        <taxon>Pseudomonadati</taxon>
        <taxon>Pseudomonadota</taxon>
        <taxon>Gammaproteobacteria</taxon>
        <taxon>Enterobacterales</taxon>
        <taxon>Enterobacteriaceae</taxon>
        <taxon>Klebsiella/Raoultella group</taxon>
        <taxon>Raoultella</taxon>
    </lineage>
</organism>
<proteinExistence type="predicted"/>
<evidence type="ECO:0000313" key="2">
    <source>
        <dbReference type="Proteomes" id="UP000295263"/>
    </source>
</evidence>
<accession>A0ABD7QBE3</accession>
<dbReference type="EMBL" id="SLYQ01000014">
    <property type="protein sequence ID" value="TCQ69894.1"/>
    <property type="molecule type" value="Genomic_DNA"/>
</dbReference>
<sequence>MEKKRLDFYGNGVINPPSLDFFGIDREIKISRSDFLRMVEPGIGGTIDFNHFGEWVKIASDGLYVNTDHEGIVELTPEEAAVLSLHPTGNIKEPVLKFPFTINELVELLKFTNEEGIDFPISHDVFCEIIADKQKNNIFSGKSEVKEVCSSSLAPSPETRKKERGVDKINRVRKEYHEYIRNMAKEIWFKEGDDSEYKMTEMAVIIHNELVSKGDMKVLGLASIKKILSPIAPDYAKKPGRPKKT</sequence>
<name>A0ABD7QBE3_RAOOR</name>
<dbReference type="AlphaFoldDB" id="A0ABD7QBE3"/>
<protein>
    <submittedName>
        <fullName evidence="1">Uncharacterized protein</fullName>
    </submittedName>
</protein>